<dbReference type="PANTHER" id="PTHR13563">
    <property type="entry name" value="TRNA (GUANINE-9-) METHYLTRANSFERASE"/>
    <property type="match status" value="1"/>
</dbReference>
<feature type="region of interest" description="Disordered" evidence="6">
    <location>
        <begin position="1"/>
        <end position="54"/>
    </location>
</feature>
<feature type="domain" description="SAM-dependent MTase TRM10-type" evidence="7">
    <location>
        <begin position="90"/>
        <end position="283"/>
    </location>
</feature>
<evidence type="ECO:0000313" key="9">
    <source>
        <dbReference type="Proteomes" id="UP000198287"/>
    </source>
</evidence>
<dbReference type="OrthoDB" id="278300at2759"/>
<dbReference type="GO" id="GO:0002939">
    <property type="term" value="P:tRNA N1-guanine methylation"/>
    <property type="evidence" value="ECO:0007669"/>
    <property type="project" value="TreeGrafter"/>
</dbReference>
<organism evidence="8 9">
    <name type="scientific">Folsomia candida</name>
    <name type="common">Springtail</name>
    <dbReference type="NCBI Taxonomy" id="158441"/>
    <lineage>
        <taxon>Eukaryota</taxon>
        <taxon>Metazoa</taxon>
        <taxon>Ecdysozoa</taxon>
        <taxon>Arthropoda</taxon>
        <taxon>Hexapoda</taxon>
        <taxon>Collembola</taxon>
        <taxon>Entomobryomorpha</taxon>
        <taxon>Isotomoidea</taxon>
        <taxon>Isotomidae</taxon>
        <taxon>Proisotominae</taxon>
        <taxon>Folsomia</taxon>
    </lineage>
</organism>
<protein>
    <recommendedName>
        <fullName evidence="1">tRNA (guanine(9)-N(1))-methyltransferase</fullName>
        <ecNumber evidence="1">2.1.1.221</ecNumber>
    </recommendedName>
</protein>
<dbReference type="OMA" id="FKKNDGW"/>
<comment type="catalytic activity">
    <reaction evidence="5">
        <text>guanosine(9) in tRNA + S-adenosyl-L-methionine = N(1)-methylguanosine(9) in tRNA + S-adenosyl-L-homocysteine + H(+)</text>
        <dbReference type="Rhea" id="RHEA:43156"/>
        <dbReference type="Rhea" id="RHEA-COMP:10367"/>
        <dbReference type="Rhea" id="RHEA-COMP:10368"/>
        <dbReference type="ChEBI" id="CHEBI:15378"/>
        <dbReference type="ChEBI" id="CHEBI:57856"/>
        <dbReference type="ChEBI" id="CHEBI:59789"/>
        <dbReference type="ChEBI" id="CHEBI:73542"/>
        <dbReference type="ChEBI" id="CHEBI:74269"/>
        <dbReference type="EC" id="2.1.1.221"/>
    </reaction>
</comment>
<evidence type="ECO:0000256" key="4">
    <source>
        <dbReference type="ARBA" id="ARBA00022691"/>
    </source>
</evidence>
<keyword evidence="4" id="KW-0949">S-adenosyl-L-methionine</keyword>
<comment type="caution">
    <text evidence="8">The sequence shown here is derived from an EMBL/GenBank/DDBJ whole genome shotgun (WGS) entry which is preliminary data.</text>
</comment>
<dbReference type="InterPro" id="IPR028564">
    <property type="entry name" value="MT_TRM10-typ"/>
</dbReference>
<dbReference type="AlphaFoldDB" id="A0A226EH10"/>
<dbReference type="PROSITE" id="PS51675">
    <property type="entry name" value="SAM_MT_TRM10"/>
    <property type="match status" value="1"/>
</dbReference>
<evidence type="ECO:0000256" key="1">
    <source>
        <dbReference type="ARBA" id="ARBA00012797"/>
    </source>
</evidence>
<dbReference type="GO" id="GO:0005654">
    <property type="term" value="C:nucleoplasm"/>
    <property type="evidence" value="ECO:0007669"/>
    <property type="project" value="TreeGrafter"/>
</dbReference>
<evidence type="ECO:0000256" key="5">
    <source>
        <dbReference type="ARBA" id="ARBA00048434"/>
    </source>
</evidence>
<dbReference type="GO" id="GO:0000049">
    <property type="term" value="F:tRNA binding"/>
    <property type="evidence" value="ECO:0007669"/>
    <property type="project" value="TreeGrafter"/>
</dbReference>
<dbReference type="CDD" id="cd18101">
    <property type="entry name" value="Trm10euk_A"/>
    <property type="match status" value="1"/>
</dbReference>
<accession>A0A226EH10</accession>
<evidence type="ECO:0000256" key="2">
    <source>
        <dbReference type="ARBA" id="ARBA00022603"/>
    </source>
</evidence>
<dbReference type="FunFam" id="3.40.1280.30:FF:000001">
    <property type="entry name" value="tRNA methyltransferase 10 homolog A"/>
    <property type="match status" value="1"/>
</dbReference>
<dbReference type="PANTHER" id="PTHR13563:SF13">
    <property type="entry name" value="TRNA METHYLTRANSFERASE 10 HOMOLOG A"/>
    <property type="match status" value="1"/>
</dbReference>
<dbReference type="EC" id="2.1.1.221" evidence="1"/>
<dbReference type="InterPro" id="IPR038459">
    <property type="entry name" value="MT_TRM10-typ_sf"/>
</dbReference>
<dbReference type="GO" id="GO:0052905">
    <property type="term" value="F:tRNA (guanosine(9)-N1)-methyltransferase activity"/>
    <property type="evidence" value="ECO:0007669"/>
    <property type="project" value="UniProtKB-EC"/>
</dbReference>
<sequence>MDTIQSENATVQEDLDRQNIDAPTNSTPEEGRTQDHVMEGETSLSKHQRKKLAKKLKWEENKKLRRAKTKAKRKELQAKINAGLIPKPLFSRKVKKSNTMKESGNRVGVAIDMSFNHLMIEKDMAKCIKQINRCYSFNRIQKNPVQYYVSSCNAPEMMKKYNGWEHWDVNFTSNSYFELENFPKDKIIYLSSESENVLTTVEPEYLYVIGGLVDHNSQKGLCHSLAVKNGIKHARLPIDEHLDMKTRKVLTINHVFEILTNVSQGMPWDKSMIEVIAPRKMAQLKIPHS</sequence>
<proteinExistence type="predicted"/>
<name>A0A226EH10_FOLCA</name>
<keyword evidence="2 8" id="KW-0489">Methyltransferase</keyword>
<evidence type="ECO:0000313" key="8">
    <source>
        <dbReference type="EMBL" id="OXA56709.1"/>
    </source>
</evidence>
<dbReference type="Proteomes" id="UP000198287">
    <property type="component" value="Unassembled WGS sequence"/>
</dbReference>
<dbReference type="InterPro" id="IPR007356">
    <property type="entry name" value="tRNA_m1G_MeTrfase_euk"/>
</dbReference>
<gene>
    <name evidence="8" type="ORF">Fcan01_07890</name>
</gene>
<feature type="compositionally biased region" description="Basic and acidic residues" evidence="6">
    <location>
        <begin position="29"/>
        <end position="39"/>
    </location>
</feature>
<keyword evidence="3 8" id="KW-0808">Transferase</keyword>
<dbReference type="STRING" id="158441.A0A226EH10"/>
<dbReference type="EMBL" id="LNIX01000003">
    <property type="protein sequence ID" value="OXA56709.1"/>
    <property type="molecule type" value="Genomic_DNA"/>
</dbReference>
<keyword evidence="9" id="KW-1185">Reference proteome</keyword>
<dbReference type="Gene3D" id="3.40.1280.30">
    <property type="match status" value="1"/>
</dbReference>
<evidence type="ECO:0000256" key="6">
    <source>
        <dbReference type="SAM" id="MobiDB-lite"/>
    </source>
</evidence>
<evidence type="ECO:0000256" key="3">
    <source>
        <dbReference type="ARBA" id="ARBA00022679"/>
    </source>
</evidence>
<feature type="compositionally biased region" description="Polar residues" evidence="6">
    <location>
        <begin position="1"/>
        <end position="11"/>
    </location>
</feature>
<evidence type="ECO:0000259" key="7">
    <source>
        <dbReference type="PROSITE" id="PS51675"/>
    </source>
</evidence>
<reference evidence="8 9" key="1">
    <citation type="submission" date="2015-12" db="EMBL/GenBank/DDBJ databases">
        <title>The genome of Folsomia candida.</title>
        <authorList>
            <person name="Faddeeva A."/>
            <person name="Derks M.F."/>
            <person name="Anvar Y."/>
            <person name="Smit S."/>
            <person name="Van Straalen N."/>
            <person name="Roelofs D."/>
        </authorList>
    </citation>
    <scope>NUCLEOTIDE SEQUENCE [LARGE SCALE GENOMIC DNA]</scope>
    <source>
        <strain evidence="8 9">VU population</strain>
        <tissue evidence="8">Whole body</tissue>
    </source>
</reference>